<organism evidence="11 12">
    <name type="scientific">Emericella nidulans (strain FGSC A4 / ATCC 38163 / CBS 112.46 / NRRL 194 / M139)</name>
    <name type="common">Aspergillus nidulans</name>
    <dbReference type="NCBI Taxonomy" id="227321"/>
    <lineage>
        <taxon>Eukaryota</taxon>
        <taxon>Fungi</taxon>
        <taxon>Dikarya</taxon>
        <taxon>Ascomycota</taxon>
        <taxon>Pezizomycotina</taxon>
        <taxon>Eurotiomycetes</taxon>
        <taxon>Eurotiomycetidae</taxon>
        <taxon>Eurotiales</taxon>
        <taxon>Aspergillaceae</taxon>
        <taxon>Aspergillus</taxon>
        <taxon>Aspergillus subgen. Nidulantes</taxon>
    </lineage>
</organism>
<dbReference type="VEuPathDB" id="FungiDB:AN7322"/>
<dbReference type="GeneID" id="2870045"/>
<dbReference type="InterPro" id="IPR046936">
    <property type="entry name" value="BIM1-like"/>
</dbReference>
<dbReference type="CDD" id="cd21176">
    <property type="entry name" value="LPMO_auxiliary-like"/>
    <property type="match status" value="1"/>
</dbReference>
<dbReference type="InParanoid" id="Q5AWK8"/>
<dbReference type="EMBL" id="BN001304">
    <property type="protein sequence ID" value="CBF78620.1"/>
    <property type="molecule type" value="Genomic_DNA"/>
</dbReference>
<sequence length="289" mass="30759">MRRHIALFVGLSTVARSQTHGEEAAKEMGPAAFLWPPDRTWSAAYDNNSPCGSASGVANRTQFPLVNGQLALVIQDESWNVQIAISDRNNPTSNSDFETIVSEARISDVDPGHMCYPVPNPGVDTEEGMNATFQIKYTSDFDTDKNETYYACADITYVPASKFTYQVPCFNVTVDEFTPTNGTESNSTSSDNDTTDSNGASASGSDGNTSSSRGSSGLSGGAIAGIVVGCVAAAVIAAVLLFGYRRLLQKYRSLRQKTSVRNVDWEAAEAGKPAADGSSGSSYGLRKLK</sequence>
<protein>
    <submittedName>
        <fullName evidence="11">GPI anchored protein, putative (AFU_orthologue AFUA_6G02800)</fullName>
    </submittedName>
</protein>
<evidence type="ECO:0000256" key="3">
    <source>
        <dbReference type="ARBA" id="ARBA00022622"/>
    </source>
</evidence>
<reference evidence="12" key="2">
    <citation type="journal article" date="2009" name="Fungal Genet. Biol.">
        <title>The 2008 update of the Aspergillus nidulans genome annotation: a community effort.</title>
        <authorList>
            <person name="Wortman J.R."/>
            <person name="Gilsenan J.M."/>
            <person name="Joardar V."/>
            <person name="Deegan J."/>
            <person name="Clutterbuck J."/>
            <person name="Andersen M.R."/>
            <person name="Archer D."/>
            <person name="Bencina M."/>
            <person name="Braus G."/>
            <person name="Coutinho P."/>
            <person name="von Dohren H."/>
            <person name="Doonan J."/>
            <person name="Driessen A.J."/>
            <person name="Durek P."/>
            <person name="Espeso E."/>
            <person name="Fekete E."/>
            <person name="Flipphi M."/>
            <person name="Estrada C.G."/>
            <person name="Geysens S."/>
            <person name="Goldman G."/>
            <person name="de Groot P.W."/>
            <person name="Hansen K."/>
            <person name="Harris S.D."/>
            <person name="Heinekamp T."/>
            <person name="Helmstaedt K."/>
            <person name="Henrissat B."/>
            <person name="Hofmann G."/>
            <person name="Homan T."/>
            <person name="Horio T."/>
            <person name="Horiuchi H."/>
            <person name="James S."/>
            <person name="Jones M."/>
            <person name="Karaffa L."/>
            <person name="Karanyi Z."/>
            <person name="Kato M."/>
            <person name="Keller N."/>
            <person name="Kelly D.E."/>
            <person name="Kiel J.A."/>
            <person name="Kim J.M."/>
            <person name="van der Klei I.J."/>
            <person name="Klis F.M."/>
            <person name="Kovalchuk A."/>
            <person name="Krasevec N."/>
            <person name="Kubicek C.P."/>
            <person name="Liu B."/>
            <person name="Maccabe A."/>
            <person name="Meyer V."/>
            <person name="Mirabito P."/>
            <person name="Miskei M."/>
            <person name="Mos M."/>
            <person name="Mullins J."/>
            <person name="Nelson D.R."/>
            <person name="Nielsen J."/>
            <person name="Oakley B.R."/>
            <person name="Osmani S.A."/>
            <person name="Pakula T."/>
            <person name="Paszewski A."/>
            <person name="Paulsen I."/>
            <person name="Pilsyk S."/>
            <person name="Pocsi I."/>
            <person name="Punt P.J."/>
            <person name="Ram A.F."/>
            <person name="Ren Q."/>
            <person name="Robellet X."/>
            <person name="Robson G."/>
            <person name="Seiboth B."/>
            <person name="van Solingen P."/>
            <person name="Specht T."/>
            <person name="Sun J."/>
            <person name="Taheri-Talesh N."/>
            <person name="Takeshita N."/>
            <person name="Ussery D."/>
            <person name="vanKuyk P.A."/>
            <person name="Visser H."/>
            <person name="van de Vondervoort P.J."/>
            <person name="de Vries R.P."/>
            <person name="Walton J."/>
            <person name="Xiang X."/>
            <person name="Xiong Y."/>
            <person name="Zeng A.P."/>
            <person name="Brandt B.W."/>
            <person name="Cornell M.J."/>
            <person name="van den Hondel C.A."/>
            <person name="Visser J."/>
            <person name="Oliver S.G."/>
            <person name="Turner G."/>
        </authorList>
    </citation>
    <scope>GENOME REANNOTATION</scope>
    <source>
        <strain evidence="12">FGSC A4 / ATCC 38163 / CBS 112.46 / NRRL 194 / M139</strain>
    </source>
</reference>
<feature type="region of interest" description="Disordered" evidence="8">
    <location>
        <begin position="181"/>
        <end position="215"/>
    </location>
</feature>
<dbReference type="KEGG" id="ani:ANIA_07322"/>
<feature type="region of interest" description="Disordered" evidence="8">
    <location>
        <begin position="266"/>
        <end position="289"/>
    </location>
</feature>
<name>Q5AWK8_EMENI</name>
<evidence type="ECO:0000256" key="5">
    <source>
        <dbReference type="ARBA" id="ARBA00023136"/>
    </source>
</evidence>
<evidence type="ECO:0000256" key="7">
    <source>
        <dbReference type="ARBA" id="ARBA00023288"/>
    </source>
</evidence>
<dbReference type="OMA" id="PGHECYP"/>
<evidence type="ECO:0000256" key="1">
    <source>
        <dbReference type="ARBA" id="ARBA00004609"/>
    </source>
</evidence>
<evidence type="ECO:0000256" key="8">
    <source>
        <dbReference type="SAM" id="MobiDB-lite"/>
    </source>
</evidence>
<accession>Q5AWK8</accession>
<reference evidence="12" key="1">
    <citation type="journal article" date="2005" name="Nature">
        <title>Sequencing of Aspergillus nidulans and comparative analysis with A. fumigatus and A. oryzae.</title>
        <authorList>
            <person name="Galagan J.E."/>
            <person name="Calvo S.E."/>
            <person name="Cuomo C."/>
            <person name="Ma L.J."/>
            <person name="Wortman J.R."/>
            <person name="Batzoglou S."/>
            <person name="Lee S.I."/>
            <person name="Basturkmen M."/>
            <person name="Spevak C.C."/>
            <person name="Clutterbuck J."/>
            <person name="Kapitonov V."/>
            <person name="Jurka J."/>
            <person name="Scazzocchio C."/>
            <person name="Farman M."/>
            <person name="Butler J."/>
            <person name="Purcell S."/>
            <person name="Harris S."/>
            <person name="Braus G.H."/>
            <person name="Draht O."/>
            <person name="Busch S."/>
            <person name="D'Enfert C."/>
            <person name="Bouchier C."/>
            <person name="Goldman G.H."/>
            <person name="Bell-Pedersen D."/>
            <person name="Griffiths-Jones S."/>
            <person name="Doonan J.H."/>
            <person name="Yu J."/>
            <person name="Vienken K."/>
            <person name="Pain A."/>
            <person name="Freitag M."/>
            <person name="Selker E.U."/>
            <person name="Archer D.B."/>
            <person name="Penalva M.A."/>
            <person name="Oakley B.R."/>
            <person name="Momany M."/>
            <person name="Tanaka T."/>
            <person name="Kumagai T."/>
            <person name="Asai K."/>
            <person name="Machida M."/>
            <person name="Nierman W.C."/>
            <person name="Denning D.W."/>
            <person name="Caddick M."/>
            <person name="Hynes M."/>
            <person name="Paoletti M."/>
            <person name="Fischer R."/>
            <person name="Miller B."/>
            <person name="Dyer P."/>
            <person name="Sachs M.S."/>
            <person name="Osmani S.A."/>
            <person name="Birren B.W."/>
        </authorList>
    </citation>
    <scope>NUCLEOTIDE SEQUENCE [LARGE SCALE GENOMIC DNA]</scope>
    <source>
        <strain evidence="12">FGSC A4 / ATCC 38163 / CBS 112.46 / NRRL 194 / M139</strain>
    </source>
</reference>
<dbReference type="eggNOG" id="ENOG502S3DR">
    <property type="taxonomic scope" value="Eukaryota"/>
</dbReference>
<evidence type="ECO:0000313" key="12">
    <source>
        <dbReference type="Proteomes" id="UP000000560"/>
    </source>
</evidence>
<dbReference type="SMR" id="Q5AWK8"/>
<dbReference type="PANTHER" id="PTHR34992:SF5">
    <property type="entry name" value="ANCHORED PROTEIN, PUTATIVE (AFU_ORTHOLOGUE AFUA_6G02800)-RELATED"/>
    <property type="match status" value="1"/>
</dbReference>
<dbReference type="InterPro" id="IPR046530">
    <property type="entry name" value="BIM1-like_dom"/>
</dbReference>
<dbReference type="GO" id="GO:0098552">
    <property type="term" value="C:side of membrane"/>
    <property type="evidence" value="ECO:0007669"/>
    <property type="project" value="UniProtKB-KW"/>
</dbReference>
<feature type="domain" description="Copper acquisition factor BIM1-like" evidence="10">
    <location>
        <begin position="28"/>
        <end position="173"/>
    </location>
</feature>
<dbReference type="Pfam" id="PF20238">
    <property type="entry name" value="BIM1-like_dom"/>
    <property type="match status" value="1"/>
</dbReference>
<evidence type="ECO:0000256" key="4">
    <source>
        <dbReference type="ARBA" id="ARBA00022729"/>
    </source>
</evidence>
<keyword evidence="9" id="KW-0812">Transmembrane</keyword>
<gene>
    <name evidence="11" type="ORF">ANIA_07322</name>
</gene>
<keyword evidence="6" id="KW-0325">Glycoprotein</keyword>
<feature type="compositionally biased region" description="Low complexity" evidence="8">
    <location>
        <begin position="185"/>
        <end position="215"/>
    </location>
</feature>
<keyword evidence="12" id="KW-1185">Reference proteome</keyword>
<evidence type="ECO:0000313" key="11">
    <source>
        <dbReference type="EMBL" id="CBF78620.1"/>
    </source>
</evidence>
<proteinExistence type="predicted"/>
<keyword evidence="2" id="KW-1003">Cell membrane</keyword>
<keyword evidence="4" id="KW-0732">Signal</keyword>
<evidence type="ECO:0000256" key="6">
    <source>
        <dbReference type="ARBA" id="ARBA00023180"/>
    </source>
</evidence>
<evidence type="ECO:0000259" key="10">
    <source>
        <dbReference type="Pfam" id="PF20238"/>
    </source>
</evidence>
<dbReference type="PANTHER" id="PTHR34992">
    <property type="entry name" value="HYPHAL ANASTAMOSIS-7 PROTEIN"/>
    <property type="match status" value="1"/>
</dbReference>
<dbReference type="OrthoDB" id="2587363at2759"/>
<comment type="subcellular location">
    <subcellularLocation>
        <location evidence="1">Cell membrane</location>
        <topology evidence="1">Lipid-anchor</topology>
        <topology evidence="1">GPI-anchor</topology>
    </subcellularLocation>
</comment>
<accession>C8VCN1</accession>
<keyword evidence="3" id="KW-0336">GPI-anchor</keyword>
<dbReference type="GO" id="GO:0005886">
    <property type="term" value="C:plasma membrane"/>
    <property type="evidence" value="ECO:0007669"/>
    <property type="project" value="UniProtKB-SubCell"/>
</dbReference>
<dbReference type="HOGENOM" id="CLU_067864_1_0_1"/>
<dbReference type="AlphaFoldDB" id="Q5AWK8"/>
<keyword evidence="9" id="KW-1133">Transmembrane helix</keyword>
<evidence type="ECO:0000256" key="9">
    <source>
        <dbReference type="SAM" id="Phobius"/>
    </source>
</evidence>
<dbReference type="Proteomes" id="UP000000560">
    <property type="component" value="Chromosome IV"/>
</dbReference>
<keyword evidence="7" id="KW-0449">Lipoprotein</keyword>
<keyword evidence="5 9" id="KW-0472">Membrane</keyword>
<feature type="transmembrane region" description="Helical" evidence="9">
    <location>
        <begin position="218"/>
        <end position="244"/>
    </location>
</feature>
<dbReference type="RefSeq" id="XP_680591.1">
    <property type="nucleotide sequence ID" value="XM_675499.1"/>
</dbReference>
<evidence type="ECO:0000256" key="2">
    <source>
        <dbReference type="ARBA" id="ARBA00022475"/>
    </source>
</evidence>